<dbReference type="Proteomes" id="UP000253562">
    <property type="component" value="Unassembled WGS sequence"/>
</dbReference>
<protein>
    <submittedName>
        <fullName evidence="1">Uncharacterized protein</fullName>
    </submittedName>
</protein>
<evidence type="ECO:0000313" key="2">
    <source>
        <dbReference type="Proteomes" id="UP000253562"/>
    </source>
</evidence>
<reference evidence="1 2" key="1">
    <citation type="submission" date="2018-07" db="EMBL/GenBank/DDBJ databases">
        <title>Comparative genomes isolates from brazilian mangrove.</title>
        <authorList>
            <person name="De Araujo J.E."/>
            <person name="Taketani R.G."/>
            <person name="Silva M.C.P."/>
            <person name="Lourenco M.V."/>
            <person name="Oliveira V.M."/>
            <person name="Andreote F.D."/>
        </authorList>
    </citation>
    <scope>NUCLEOTIDE SEQUENCE [LARGE SCALE GENOMIC DNA]</scope>
    <source>
        <strain evidence="1 2">HEX PRIS-MGV</strain>
    </source>
</reference>
<sequence>MVLVSRLFARERAGLFSKKRDQCRADCKLAIVRQRGWLSTNAKLAQTTCQKCEEKKKIQGPAKFKIAFHPKQMGWFGLFARFCHCRECLRPIWLIVDQR</sequence>
<dbReference type="EMBL" id="QPEX01000027">
    <property type="protein sequence ID" value="RCS48229.1"/>
    <property type="molecule type" value="Genomic_DNA"/>
</dbReference>
<gene>
    <name evidence="1" type="ORF">DTL42_13565</name>
</gene>
<proteinExistence type="predicted"/>
<name>A0A368KQ80_9BACT</name>
<accession>A0A368KQ80</accession>
<dbReference type="AlphaFoldDB" id="A0A368KQ80"/>
<organism evidence="1 2">
    <name type="scientific">Bremerella cremea</name>
    <dbReference type="NCBI Taxonomy" id="1031537"/>
    <lineage>
        <taxon>Bacteria</taxon>
        <taxon>Pseudomonadati</taxon>
        <taxon>Planctomycetota</taxon>
        <taxon>Planctomycetia</taxon>
        <taxon>Pirellulales</taxon>
        <taxon>Pirellulaceae</taxon>
        <taxon>Bremerella</taxon>
    </lineage>
</organism>
<comment type="caution">
    <text evidence="1">The sequence shown here is derived from an EMBL/GenBank/DDBJ whole genome shotgun (WGS) entry which is preliminary data.</text>
</comment>
<evidence type="ECO:0000313" key="1">
    <source>
        <dbReference type="EMBL" id="RCS48229.1"/>
    </source>
</evidence>